<keyword evidence="2" id="KW-1185">Reference proteome</keyword>
<proteinExistence type="predicted"/>
<dbReference type="OrthoDB" id="5805194at2759"/>
<name>M2QWK1_CERS8</name>
<evidence type="ECO:0000313" key="2">
    <source>
        <dbReference type="Proteomes" id="UP000016930"/>
    </source>
</evidence>
<dbReference type="EMBL" id="KB446294">
    <property type="protein sequence ID" value="EMD30337.1"/>
    <property type="molecule type" value="Genomic_DNA"/>
</dbReference>
<dbReference type="Proteomes" id="UP000016930">
    <property type="component" value="Unassembled WGS sequence"/>
</dbReference>
<reference evidence="1 2" key="1">
    <citation type="journal article" date="2012" name="Proc. Natl. Acad. Sci. U.S.A.">
        <title>Comparative genomics of Ceriporiopsis subvermispora and Phanerochaete chrysosporium provide insight into selective ligninolysis.</title>
        <authorList>
            <person name="Fernandez-Fueyo E."/>
            <person name="Ruiz-Duenas F.J."/>
            <person name="Ferreira P."/>
            <person name="Floudas D."/>
            <person name="Hibbett D.S."/>
            <person name="Canessa P."/>
            <person name="Larrondo L.F."/>
            <person name="James T.Y."/>
            <person name="Seelenfreund D."/>
            <person name="Lobos S."/>
            <person name="Polanco R."/>
            <person name="Tello M."/>
            <person name="Honda Y."/>
            <person name="Watanabe T."/>
            <person name="Watanabe T."/>
            <person name="Ryu J.S."/>
            <person name="Kubicek C.P."/>
            <person name="Schmoll M."/>
            <person name="Gaskell J."/>
            <person name="Hammel K.E."/>
            <person name="St John F.J."/>
            <person name="Vanden Wymelenberg A."/>
            <person name="Sabat G."/>
            <person name="Splinter BonDurant S."/>
            <person name="Syed K."/>
            <person name="Yadav J.S."/>
            <person name="Doddapaneni H."/>
            <person name="Subramanian V."/>
            <person name="Lavin J.L."/>
            <person name="Oguiza J.A."/>
            <person name="Perez G."/>
            <person name="Pisabarro A.G."/>
            <person name="Ramirez L."/>
            <person name="Santoyo F."/>
            <person name="Master E."/>
            <person name="Coutinho P.M."/>
            <person name="Henrissat B."/>
            <person name="Lombard V."/>
            <person name="Magnuson J.K."/>
            <person name="Kuees U."/>
            <person name="Hori C."/>
            <person name="Igarashi K."/>
            <person name="Samejima M."/>
            <person name="Held B.W."/>
            <person name="Barry K.W."/>
            <person name="LaButti K.M."/>
            <person name="Lapidus A."/>
            <person name="Lindquist E.A."/>
            <person name="Lucas S.M."/>
            <person name="Riley R."/>
            <person name="Salamov A.A."/>
            <person name="Hoffmeister D."/>
            <person name="Schwenk D."/>
            <person name="Hadar Y."/>
            <person name="Yarden O."/>
            <person name="de Vries R.P."/>
            <person name="Wiebenga A."/>
            <person name="Stenlid J."/>
            <person name="Eastwood D."/>
            <person name="Grigoriev I.V."/>
            <person name="Berka R.M."/>
            <person name="Blanchette R.A."/>
            <person name="Kersten P."/>
            <person name="Martinez A.T."/>
            <person name="Vicuna R."/>
            <person name="Cullen D."/>
        </authorList>
    </citation>
    <scope>NUCLEOTIDE SEQUENCE [LARGE SCALE GENOMIC DNA]</scope>
    <source>
        <strain evidence="1 2">B</strain>
    </source>
</reference>
<sequence>TWITVVILELIHAIKPRLLEGVYLLDKKPTRFAAPLVIHNNFSNRMALCRRCFIQISALSTFDGRIEAYHGFNG</sequence>
<dbReference type="AlphaFoldDB" id="M2QWK1"/>
<accession>M2QWK1</accession>
<evidence type="ECO:0000313" key="1">
    <source>
        <dbReference type="EMBL" id="EMD30337.1"/>
    </source>
</evidence>
<protein>
    <submittedName>
        <fullName evidence="1">Uncharacterized protein</fullName>
    </submittedName>
</protein>
<gene>
    <name evidence="1" type="ORF">CERSUDRAFT_61260</name>
</gene>
<dbReference type="HOGENOM" id="CLU_2661536_0_0_1"/>
<organism evidence="1 2">
    <name type="scientific">Ceriporiopsis subvermispora (strain B)</name>
    <name type="common">White-rot fungus</name>
    <name type="synonym">Gelatoporia subvermispora</name>
    <dbReference type="NCBI Taxonomy" id="914234"/>
    <lineage>
        <taxon>Eukaryota</taxon>
        <taxon>Fungi</taxon>
        <taxon>Dikarya</taxon>
        <taxon>Basidiomycota</taxon>
        <taxon>Agaricomycotina</taxon>
        <taxon>Agaricomycetes</taxon>
        <taxon>Polyporales</taxon>
        <taxon>Gelatoporiaceae</taxon>
        <taxon>Gelatoporia</taxon>
    </lineage>
</organism>
<feature type="non-terminal residue" evidence="1">
    <location>
        <position position="1"/>
    </location>
</feature>